<dbReference type="InterPro" id="IPR036063">
    <property type="entry name" value="Smr_dom_sf"/>
</dbReference>
<dbReference type="FunFam" id="3.40.50.300:FF:000830">
    <property type="entry name" value="Endonuclease MutS2"/>
    <property type="match status" value="1"/>
</dbReference>
<comment type="subunit">
    <text evidence="7">Homodimer. Binds to stalled ribosomes, contacting rRNA.</text>
</comment>
<evidence type="ECO:0000256" key="4">
    <source>
        <dbReference type="ARBA" id="ARBA00022840"/>
    </source>
</evidence>
<dbReference type="InterPro" id="IPR005747">
    <property type="entry name" value="MutS2"/>
</dbReference>
<dbReference type="GO" id="GO:0045910">
    <property type="term" value="P:negative regulation of DNA recombination"/>
    <property type="evidence" value="ECO:0007669"/>
    <property type="project" value="InterPro"/>
</dbReference>
<accession>A0A1E5LCX7</accession>
<dbReference type="Pfam" id="PF01713">
    <property type="entry name" value="Smr"/>
    <property type="match status" value="1"/>
</dbReference>
<dbReference type="GO" id="GO:0006298">
    <property type="term" value="P:mismatch repair"/>
    <property type="evidence" value="ECO:0007669"/>
    <property type="project" value="InterPro"/>
</dbReference>
<comment type="similarity">
    <text evidence="7">Belongs to the DNA mismatch repair MutS family. MutS2 subfamily.</text>
</comment>
<dbReference type="InterPro" id="IPR027417">
    <property type="entry name" value="P-loop_NTPase"/>
</dbReference>
<reference evidence="10 11" key="1">
    <citation type="submission" date="2016-08" db="EMBL/GenBank/DDBJ databases">
        <title>Genome of Bacillus solimangrovi GH2-4.</title>
        <authorList>
            <person name="Lim S."/>
            <person name="Kim B.-C."/>
        </authorList>
    </citation>
    <scope>NUCLEOTIDE SEQUENCE [LARGE SCALE GENOMIC DNA]</scope>
    <source>
        <strain evidence="10 11">GH2-4</strain>
    </source>
</reference>
<dbReference type="HAMAP" id="MF_00092">
    <property type="entry name" value="MutS2"/>
    <property type="match status" value="1"/>
</dbReference>
<dbReference type="SUPFAM" id="SSF48334">
    <property type="entry name" value="DNA repair protein MutS, domain III"/>
    <property type="match status" value="1"/>
</dbReference>
<keyword evidence="11" id="KW-1185">Reference proteome</keyword>
<dbReference type="GO" id="GO:0072344">
    <property type="term" value="P:rescue of stalled ribosome"/>
    <property type="evidence" value="ECO:0007669"/>
    <property type="project" value="UniProtKB-UniRule"/>
</dbReference>
<name>A0A1E5LCX7_9BACI</name>
<evidence type="ECO:0000256" key="2">
    <source>
        <dbReference type="ARBA" id="ARBA00022741"/>
    </source>
</evidence>
<evidence type="ECO:0000313" key="10">
    <source>
        <dbReference type="EMBL" id="OEH91923.1"/>
    </source>
</evidence>
<dbReference type="InterPro" id="IPR000432">
    <property type="entry name" value="DNA_mismatch_repair_MutS_C"/>
</dbReference>
<keyword evidence="7" id="KW-0540">Nuclease</keyword>
<keyword evidence="6 7" id="KW-0238">DNA-binding</keyword>
<dbReference type="SMART" id="SM00463">
    <property type="entry name" value="SMR"/>
    <property type="match status" value="1"/>
</dbReference>
<gene>
    <name evidence="7" type="primary">mutS2</name>
    <name evidence="7" type="synonym">rqcU</name>
    <name evidence="10" type="ORF">BFG57_03915</name>
</gene>
<comment type="function">
    <text evidence="7">Acts as a ribosome collision sensor, splitting the ribosome into its 2 subunits. Detects stalled/collided 70S ribosomes which it binds and splits by an ATP-hydrolysis driven conformational change. Acts upstream of the ribosome quality control system (RQC), a ribosome-associated complex that mediates the extraction of incompletely synthesized nascent chains from stalled ribosomes and their subsequent degradation. Probably generates substrates for RQC.</text>
</comment>
<dbReference type="NCBIfam" id="TIGR01069">
    <property type="entry name" value="mutS2"/>
    <property type="match status" value="1"/>
</dbReference>
<keyword evidence="2 7" id="KW-0547">Nucleotide-binding</keyword>
<evidence type="ECO:0000256" key="8">
    <source>
        <dbReference type="SAM" id="Coils"/>
    </source>
</evidence>
<keyword evidence="4 7" id="KW-0067">ATP-binding</keyword>
<keyword evidence="8" id="KW-0175">Coiled coil</keyword>
<dbReference type="InterPro" id="IPR002625">
    <property type="entry name" value="Smr_dom"/>
</dbReference>
<evidence type="ECO:0000256" key="7">
    <source>
        <dbReference type="HAMAP-Rule" id="MF_00092"/>
    </source>
</evidence>
<organism evidence="10 11">
    <name type="scientific">Bacillus solimangrovi</name>
    <dbReference type="NCBI Taxonomy" id="1305675"/>
    <lineage>
        <taxon>Bacteria</taxon>
        <taxon>Bacillati</taxon>
        <taxon>Bacillota</taxon>
        <taxon>Bacilli</taxon>
        <taxon>Bacillales</taxon>
        <taxon>Bacillaceae</taxon>
        <taxon>Bacillus</taxon>
    </lineage>
</organism>
<feature type="binding site" evidence="7">
    <location>
        <begin position="330"/>
        <end position="337"/>
    </location>
    <ligand>
        <name>ATP</name>
        <dbReference type="ChEBI" id="CHEBI:30616"/>
    </ligand>
</feature>
<feature type="coiled-coil region" evidence="8">
    <location>
        <begin position="511"/>
        <end position="595"/>
    </location>
</feature>
<keyword evidence="5 7" id="KW-0694">RNA-binding</keyword>
<dbReference type="InterPro" id="IPR045076">
    <property type="entry name" value="MutS"/>
</dbReference>
<dbReference type="Pfam" id="PF00488">
    <property type="entry name" value="MutS_V"/>
    <property type="match status" value="1"/>
</dbReference>
<dbReference type="SUPFAM" id="SSF160443">
    <property type="entry name" value="SMR domain-like"/>
    <property type="match status" value="1"/>
</dbReference>
<dbReference type="Gene3D" id="3.40.50.300">
    <property type="entry name" value="P-loop containing nucleotide triphosphate hydrolases"/>
    <property type="match status" value="1"/>
</dbReference>
<evidence type="ECO:0000256" key="1">
    <source>
        <dbReference type="ARBA" id="ARBA00022730"/>
    </source>
</evidence>
<dbReference type="STRING" id="1305675.BFG57_03915"/>
<dbReference type="EC" id="3.1.-.-" evidence="7"/>
<keyword evidence="1 7" id="KW-0699">rRNA-binding</keyword>
<dbReference type="PIRSF" id="PIRSF005814">
    <property type="entry name" value="MutS_YshD"/>
    <property type="match status" value="1"/>
</dbReference>
<evidence type="ECO:0000259" key="9">
    <source>
        <dbReference type="PROSITE" id="PS50828"/>
    </source>
</evidence>
<dbReference type="PANTHER" id="PTHR48466">
    <property type="entry name" value="OS10G0509000 PROTEIN-RELATED"/>
    <property type="match status" value="1"/>
</dbReference>
<dbReference type="SUPFAM" id="SSF52540">
    <property type="entry name" value="P-loop containing nucleoside triphosphate hydrolases"/>
    <property type="match status" value="1"/>
</dbReference>
<evidence type="ECO:0000256" key="5">
    <source>
        <dbReference type="ARBA" id="ARBA00022884"/>
    </source>
</evidence>
<dbReference type="EMBL" id="MJEH01000044">
    <property type="protein sequence ID" value="OEH91923.1"/>
    <property type="molecule type" value="Genomic_DNA"/>
</dbReference>
<keyword evidence="3 7" id="KW-0378">Hydrolase</keyword>
<dbReference type="GO" id="GO:0030983">
    <property type="term" value="F:mismatched DNA binding"/>
    <property type="evidence" value="ECO:0007669"/>
    <property type="project" value="InterPro"/>
</dbReference>
<evidence type="ECO:0000256" key="3">
    <source>
        <dbReference type="ARBA" id="ARBA00022801"/>
    </source>
</evidence>
<dbReference type="GO" id="GO:0140664">
    <property type="term" value="F:ATP-dependent DNA damage sensor activity"/>
    <property type="evidence" value="ECO:0007669"/>
    <property type="project" value="InterPro"/>
</dbReference>
<dbReference type="GO" id="GO:0016887">
    <property type="term" value="F:ATP hydrolysis activity"/>
    <property type="evidence" value="ECO:0007669"/>
    <property type="project" value="InterPro"/>
</dbReference>
<dbReference type="GO" id="GO:0043023">
    <property type="term" value="F:ribosomal large subunit binding"/>
    <property type="evidence" value="ECO:0007669"/>
    <property type="project" value="UniProtKB-UniRule"/>
</dbReference>
<dbReference type="Gene3D" id="3.30.1370.110">
    <property type="match status" value="1"/>
</dbReference>
<protein>
    <recommendedName>
        <fullName evidence="7">Endonuclease MutS2</fullName>
        <ecNumber evidence="7">3.1.-.-</ecNumber>
    </recommendedName>
    <alternativeName>
        <fullName evidence="7">Ribosome-associated protein quality control-upstream factor</fullName>
        <shortName evidence="7">RQC-upstream factor</shortName>
        <shortName evidence="7">RqcU</shortName>
        <ecNumber evidence="7">3.6.4.-</ecNumber>
    </alternativeName>
</protein>
<comment type="function">
    <text evidence="7">Endonuclease that is involved in the suppression of homologous recombination and thus may have a key role in the control of bacterial genetic diversity.</text>
</comment>
<dbReference type="InterPro" id="IPR046893">
    <property type="entry name" value="MSSS"/>
</dbReference>
<keyword evidence="7 10" id="KW-0255">Endonuclease</keyword>
<dbReference type="InterPro" id="IPR007696">
    <property type="entry name" value="DNA_mismatch_repair_MutS_core"/>
</dbReference>
<dbReference type="AlphaFoldDB" id="A0A1E5LCX7"/>
<dbReference type="GO" id="GO:0005524">
    <property type="term" value="F:ATP binding"/>
    <property type="evidence" value="ECO:0007669"/>
    <property type="project" value="UniProtKB-UniRule"/>
</dbReference>
<proteinExistence type="inferred from homology"/>
<evidence type="ECO:0000313" key="11">
    <source>
        <dbReference type="Proteomes" id="UP000095209"/>
    </source>
</evidence>
<dbReference type="GO" id="GO:0019843">
    <property type="term" value="F:rRNA binding"/>
    <property type="evidence" value="ECO:0007669"/>
    <property type="project" value="UniProtKB-UniRule"/>
</dbReference>
<feature type="domain" description="Smr" evidence="9">
    <location>
        <begin position="706"/>
        <end position="781"/>
    </location>
</feature>
<dbReference type="PROSITE" id="PS50828">
    <property type="entry name" value="SMR"/>
    <property type="match status" value="1"/>
</dbReference>
<sequence>MRVLEYNKVKEQLQKHAASSLGRGLAIDLKPSFDFYEVKENQNKTDEAAKVLRLKGTFPLGGIFEIRPSIKRAEIGGMLSSKELVEVSSTIYASRQAKQYVLSLVDEDIDIPILEQYVEQLQMLNDLENKINNCIDDNGAVMDGASDRLRSIRTKLRTTESRVREKLESITRSSSTQKMLSDNIITIRNDRYVIPVKQEYRSSFGGMVHDQSSSGATLFIEPQSVVELNNKLQEAKVQEKQEIEKILLELSGFVAEDAYGLRENVEILAQIDFMFTKAKLGRTMKASKPEMNNEGYVDLKKARHPLISEDEIVANDITLGKEYTSIVITGPNTGGKTVTLKTLGLLTLMAQSGLQIPALDGSKMTVFQAVYADIGDEQSIEQSLSTFSSHMTNIVEILKKVDHESLVLFDELGAGTDPQEGAALAIAILDEVYHKGARVIATTHYPELKAYGYNREGVLNASVEFDVESLRPTYRLLLGVPGRSNAFEISKRLGLQSDVIEKAKSHMSAESNKVENMIASLEESRKRSELEMEESVRLRKESESLQRDLEAKLEEFQLERDRMYDKAQEEAKQAIKKAKAEADVIIKSLRKMQQEKQVEVREHELIDARKQLEEATPELKKSKKMVKKKAIQSKEMLPGDEVKVLTFDQKGYIISKVSNKEYEVQIGIMKMKVKKDDLQLIGSPKKVEKKPLAAVKGKQYHVKPELDIRGERYEDALYRLEKYVDDALLAGYPSITIIHGKGTGVLRKGVNDYLKNHRSVKAVRLGGMSEGGSGATVAELK</sequence>
<comment type="caution">
    <text evidence="10">The sequence shown here is derived from an EMBL/GenBank/DDBJ whole genome shotgun (WGS) entry which is preliminary data.</text>
</comment>
<dbReference type="SMART" id="SM00534">
    <property type="entry name" value="MUTSac"/>
    <property type="match status" value="1"/>
</dbReference>
<dbReference type="PROSITE" id="PS00486">
    <property type="entry name" value="DNA_MISMATCH_REPAIR_2"/>
    <property type="match status" value="1"/>
</dbReference>
<dbReference type="SMART" id="SM00533">
    <property type="entry name" value="MUTSd"/>
    <property type="match status" value="1"/>
</dbReference>
<dbReference type="Pfam" id="PF20297">
    <property type="entry name" value="MSSS"/>
    <property type="match status" value="1"/>
</dbReference>
<dbReference type="InterPro" id="IPR036187">
    <property type="entry name" value="DNA_mismatch_repair_MutS_sf"/>
</dbReference>
<evidence type="ECO:0000256" key="6">
    <source>
        <dbReference type="ARBA" id="ARBA00023125"/>
    </source>
</evidence>
<dbReference type="EC" id="3.6.4.-" evidence="7"/>
<dbReference type="PANTHER" id="PTHR48466:SF2">
    <property type="entry name" value="OS10G0509000 PROTEIN"/>
    <property type="match status" value="1"/>
</dbReference>
<dbReference type="Proteomes" id="UP000095209">
    <property type="component" value="Unassembled WGS sequence"/>
</dbReference>
<dbReference type="GO" id="GO:0004519">
    <property type="term" value="F:endonuclease activity"/>
    <property type="evidence" value="ECO:0007669"/>
    <property type="project" value="UniProtKB-UniRule"/>
</dbReference>